<dbReference type="Pfam" id="PF16916">
    <property type="entry name" value="ZT_dimer"/>
    <property type="match status" value="1"/>
</dbReference>
<sequence>MIERLLINRFVNKDQEEAKVRESYGRMSSLTGIISNIVLFAIKLALGLISGSISLIADSINNLSDVGTNVVTLVGFKMSVKPADKEHPFGHGRTEYISAFAVSFVILLLGYELLKTSFERIVNPIDVNVNLISGIVILLTIGVKVWLAGFYMRMSKKINSQALEAASIDSRNDVLATSTVLLSFLITWASGLNIDGFIGLLVAGFIIYNGIQFVREAMDTLIGVQPDGQLIEDIHDYIENFDGVISLHDVIVHDYGPVSKMASAHVEISADFSLVVAHEIVDRIERDIYEDMGISLVIHIDPVEDECETSSQIKDDLEDYLGDEAQIKGIHDFRILTKEKVVIFDLFLPEDFHGDIDEVRAKMVQSLKEKYDYKFLINVRKEKHYI</sequence>
<dbReference type="NCBIfam" id="TIGR01297">
    <property type="entry name" value="CDF"/>
    <property type="match status" value="1"/>
</dbReference>
<dbReference type="InterPro" id="IPR058533">
    <property type="entry name" value="Cation_efflux_TM"/>
</dbReference>
<evidence type="ECO:0000313" key="10">
    <source>
        <dbReference type="EMBL" id="SHE67524.1"/>
    </source>
</evidence>
<comment type="similarity">
    <text evidence="2">Belongs to the cation diffusion facilitator (CDF) transporter (TC 2.A.4) family.</text>
</comment>
<name>A0A1M4VEU2_9FIRM</name>
<evidence type="ECO:0000259" key="9">
    <source>
        <dbReference type="Pfam" id="PF16916"/>
    </source>
</evidence>
<dbReference type="Gene3D" id="1.20.1510.10">
    <property type="entry name" value="Cation efflux protein transmembrane domain"/>
    <property type="match status" value="1"/>
</dbReference>
<gene>
    <name evidence="10" type="ORF">SAMN02746064_00971</name>
</gene>
<evidence type="ECO:0000256" key="5">
    <source>
        <dbReference type="ARBA" id="ARBA00022989"/>
    </source>
</evidence>
<feature type="transmembrane region" description="Helical" evidence="7">
    <location>
        <begin position="33"/>
        <end position="57"/>
    </location>
</feature>
<keyword evidence="6 7" id="KW-0472">Membrane</keyword>
<dbReference type="InterPro" id="IPR036837">
    <property type="entry name" value="Cation_efflux_CTD_sf"/>
</dbReference>
<dbReference type="InterPro" id="IPR002524">
    <property type="entry name" value="Cation_efflux"/>
</dbReference>
<dbReference type="InterPro" id="IPR050291">
    <property type="entry name" value="CDF_Transporter"/>
</dbReference>
<dbReference type="SUPFAM" id="SSF161111">
    <property type="entry name" value="Cation efflux protein transmembrane domain-like"/>
    <property type="match status" value="1"/>
</dbReference>
<dbReference type="InterPro" id="IPR027469">
    <property type="entry name" value="Cation_efflux_TMD_sf"/>
</dbReference>
<dbReference type="Pfam" id="PF01545">
    <property type="entry name" value="Cation_efflux"/>
    <property type="match status" value="1"/>
</dbReference>
<evidence type="ECO:0000256" key="6">
    <source>
        <dbReference type="ARBA" id="ARBA00023136"/>
    </source>
</evidence>
<dbReference type="AlphaFoldDB" id="A0A1M4VEU2"/>
<dbReference type="Proteomes" id="UP000184251">
    <property type="component" value="Unassembled WGS sequence"/>
</dbReference>
<reference evidence="10 11" key="1">
    <citation type="submission" date="2016-11" db="EMBL/GenBank/DDBJ databases">
        <authorList>
            <person name="Jaros S."/>
            <person name="Januszkiewicz K."/>
            <person name="Wedrychowicz H."/>
        </authorList>
    </citation>
    <scope>NUCLEOTIDE SEQUENCE [LARGE SCALE GENOMIC DNA]</scope>
    <source>
        <strain evidence="10 11">DSM 14828</strain>
    </source>
</reference>
<feature type="domain" description="Cation efflux protein transmembrane" evidence="8">
    <location>
        <begin position="31"/>
        <end position="222"/>
    </location>
</feature>
<dbReference type="GO" id="GO:0008324">
    <property type="term" value="F:monoatomic cation transmembrane transporter activity"/>
    <property type="evidence" value="ECO:0007669"/>
    <property type="project" value="InterPro"/>
</dbReference>
<evidence type="ECO:0000256" key="2">
    <source>
        <dbReference type="ARBA" id="ARBA00008114"/>
    </source>
</evidence>
<feature type="domain" description="Cation efflux protein cytoplasmic" evidence="9">
    <location>
        <begin position="226"/>
        <end position="302"/>
    </location>
</feature>
<feature type="transmembrane region" description="Helical" evidence="7">
    <location>
        <begin position="197"/>
        <end position="214"/>
    </location>
</feature>
<keyword evidence="4 7" id="KW-0812">Transmembrane</keyword>
<dbReference type="STRING" id="1120975.SAMN02746064_00971"/>
<evidence type="ECO:0000256" key="7">
    <source>
        <dbReference type="SAM" id="Phobius"/>
    </source>
</evidence>
<dbReference type="RefSeq" id="WP_073269959.1">
    <property type="nucleotide sequence ID" value="NZ_FQTU01000005.1"/>
</dbReference>
<protein>
    <submittedName>
        <fullName evidence="10">Cation diffusion facilitator family transporter</fullName>
    </submittedName>
</protein>
<proteinExistence type="inferred from homology"/>
<dbReference type="EMBL" id="FQTU01000005">
    <property type="protein sequence ID" value="SHE67524.1"/>
    <property type="molecule type" value="Genomic_DNA"/>
</dbReference>
<organism evidence="10 11">
    <name type="scientific">Alkalibacter saccharofermentans DSM 14828</name>
    <dbReference type="NCBI Taxonomy" id="1120975"/>
    <lineage>
        <taxon>Bacteria</taxon>
        <taxon>Bacillati</taxon>
        <taxon>Bacillota</taxon>
        <taxon>Clostridia</taxon>
        <taxon>Eubacteriales</taxon>
        <taxon>Eubacteriaceae</taxon>
        <taxon>Alkalibacter</taxon>
    </lineage>
</organism>
<dbReference type="PANTHER" id="PTHR43840">
    <property type="entry name" value="MITOCHONDRIAL METAL TRANSPORTER 1-RELATED"/>
    <property type="match status" value="1"/>
</dbReference>
<accession>A0A1M4VEU2</accession>
<evidence type="ECO:0000313" key="11">
    <source>
        <dbReference type="Proteomes" id="UP000184251"/>
    </source>
</evidence>
<comment type="subcellular location">
    <subcellularLocation>
        <location evidence="1">Membrane</location>
        <topology evidence="1">Multi-pass membrane protein</topology>
    </subcellularLocation>
</comment>
<feature type="transmembrane region" description="Helical" evidence="7">
    <location>
        <begin position="94"/>
        <end position="111"/>
    </location>
</feature>
<keyword evidence="5 7" id="KW-1133">Transmembrane helix</keyword>
<keyword evidence="3" id="KW-0813">Transport</keyword>
<evidence type="ECO:0000256" key="3">
    <source>
        <dbReference type="ARBA" id="ARBA00022448"/>
    </source>
</evidence>
<dbReference type="PANTHER" id="PTHR43840:SF15">
    <property type="entry name" value="MITOCHONDRIAL METAL TRANSPORTER 1-RELATED"/>
    <property type="match status" value="1"/>
</dbReference>
<keyword evidence="11" id="KW-1185">Reference proteome</keyword>
<feature type="transmembrane region" description="Helical" evidence="7">
    <location>
        <begin position="131"/>
        <end position="152"/>
    </location>
</feature>
<evidence type="ECO:0000259" key="8">
    <source>
        <dbReference type="Pfam" id="PF01545"/>
    </source>
</evidence>
<dbReference type="GO" id="GO:0016020">
    <property type="term" value="C:membrane"/>
    <property type="evidence" value="ECO:0007669"/>
    <property type="project" value="UniProtKB-SubCell"/>
</dbReference>
<dbReference type="FunFam" id="1.20.1510.10:FF:000006">
    <property type="entry name" value="Divalent cation efflux transporter"/>
    <property type="match status" value="1"/>
</dbReference>
<evidence type="ECO:0000256" key="4">
    <source>
        <dbReference type="ARBA" id="ARBA00022692"/>
    </source>
</evidence>
<dbReference type="Gene3D" id="3.30.70.1350">
    <property type="entry name" value="Cation efflux protein, cytoplasmic domain"/>
    <property type="match status" value="1"/>
</dbReference>
<dbReference type="InterPro" id="IPR027470">
    <property type="entry name" value="Cation_efflux_CTD"/>
</dbReference>
<dbReference type="OrthoDB" id="9806522at2"/>
<dbReference type="SUPFAM" id="SSF160240">
    <property type="entry name" value="Cation efflux protein cytoplasmic domain-like"/>
    <property type="match status" value="1"/>
</dbReference>
<evidence type="ECO:0000256" key="1">
    <source>
        <dbReference type="ARBA" id="ARBA00004141"/>
    </source>
</evidence>